<dbReference type="EMBL" id="LR796631">
    <property type="protein sequence ID" value="CAB4156192.1"/>
    <property type="molecule type" value="Genomic_DNA"/>
</dbReference>
<organism evidence="1">
    <name type="scientific">uncultured Caudovirales phage</name>
    <dbReference type="NCBI Taxonomy" id="2100421"/>
    <lineage>
        <taxon>Viruses</taxon>
        <taxon>Duplodnaviria</taxon>
        <taxon>Heunggongvirae</taxon>
        <taxon>Uroviricota</taxon>
        <taxon>Caudoviricetes</taxon>
        <taxon>Peduoviridae</taxon>
        <taxon>Maltschvirus</taxon>
        <taxon>Maltschvirus maltsch</taxon>
    </lineage>
</organism>
<proteinExistence type="predicted"/>
<reference evidence="1" key="1">
    <citation type="submission" date="2020-04" db="EMBL/GenBank/DDBJ databases">
        <authorList>
            <person name="Chiriac C."/>
            <person name="Salcher M."/>
            <person name="Ghai R."/>
            <person name="Kavagutti S V."/>
        </authorList>
    </citation>
    <scope>NUCLEOTIDE SEQUENCE</scope>
</reference>
<sequence length="55" mass="6298">MAIAICGQEQRQEVDMETLDSPNKIGELRGFRFFLSMEPFQVVFKFYTVATIPPA</sequence>
<name>A0A6J5NC13_9CAUD</name>
<protein>
    <submittedName>
        <fullName evidence="1">Uncharacterized protein</fullName>
    </submittedName>
</protein>
<accession>A0A6J5NC13</accession>
<evidence type="ECO:0000313" key="1">
    <source>
        <dbReference type="EMBL" id="CAB4156192.1"/>
    </source>
</evidence>
<gene>
    <name evidence="1" type="ORF">UFOVP673_44</name>
</gene>